<dbReference type="Pfam" id="PF19527">
    <property type="entry name" value="DUF6055"/>
    <property type="match status" value="1"/>
</dbReference>
<proteinExistence type="predicted"/>
<sequence>MMHSIHSALAVALLTGLAAAQDPAPAPAEFTLKPVDTIYQGGAPFAYAPGSTTVPVAQSPRFAIYGPGGMDFNKALNNLEMAYECFVNTLGWKSSGVSTRTNIPGYFKTNFYQVQNFTKASVAGQQYTDSQGGRGYVGIGTRWVEDARVSIHEHGHVLHDHERTWTGTDSRPWWESLASFVANYALNGEYCGPARSAYNISSTTSNIDFTSLISNSFLTIVDSQPSNPNINLYKAWPFFTYLTNNPDQFPQLGRDTVRSLFRQWRTPETPLHTLQTVAGPSLSVQTIVASYWARVAYADLWHEPAAIAFNRIQRSRTRGLDYANPDSTGPDTWRVKPARAPRYMGASFVPISGGNGAVTVKVTATAAFEARIAIRARNYGAATVDVAPTDEVMLVVVNAPAQLIQYNPNAIAGSGADVGLDYTVQLTGAVVGDGAAPVGATGVRVAEANVNLAVATAEERKEEEAGVMSAETVEIFEISILVALMDSRCTCSGSCAQ</sequence>
<protein>
    <submittedName>
        <fullName evidence="2">Uncharacterized protein</fullName>
    </submittedName>
</protein>
<gene>
    <name evidence="2" type="ORF">KVT40_008400</name>
</gene>
<evidence type="ECO:0000256" key="1">
    <source>
        <dbReference type="SAM" id="SignalP"/>
    </source>
</evidence>
<dbReference type="EMBL" id="JAESVG020000010">
    <property type="protein sequence ID" value="KAG8623424.1"/>
    <property type="molecule type" value="Genomic_DNA"/>
</dbReference>
<dbReference type="Proteomes" id="UP000809789">
    <property type="component" value="Unassembled WGS sequence"/>
</dbReference>
<comment type="caution">
    <text evidence="2">The sequence shown here is derived from an EMBL/GenBank/DDBJ whole genome shotgun (WGS) entry which is preliminary data.</text>
</comment>
<keyword evidence="1" id="KW-0732">Signal</keyword>
<organism evidence="2 3">
    <name type="scientific">Elsinoe batatas</name>
    <dbReference type="NCBI Taxonomy" id="2601811"/>
    <lineage>
        <taxon>Eukaryota</taxon>
        <taxon>Fungi</taxon>
        <taxon>Dikarya</taxon>
        <taxon>Ascomycota</taxon>
        <taxon>Pezizomycotina</taxon>
        <taxon>Dothideomycetes</taxon>
        <taxon>Dothideomycetidae</taxon>
        <taxon>Myriangiales</taxon>
        <taxon>Elsinoaceae</taxon>
        <taxon>Elsinoe</taxon>
    </lineage>
</organism>
<feature type="signal peptide" evidence="1">
    <location>
        <begin position="1"/>
        <end position="20"/>
    </location>
</feature>
<accession>A0A8K0KVB4</accession>
<dbReference type="AlphaFoldDB" id="A0A8K0KVB4"/>
<evidence type="ECO:0000313" key="2">
    <source>
        <dbReference type="EMBL" id="KAG8623424.1"/>
    </source>
</evidence>
<dbReference type="OrthoDB" id="5319191at2759"/>
<keyword evidence="3" id="KW-1185">Reference proteome</keyword>
<dbReference type="InterPro" id="IPR045690">
    <property type="entry name" value="DUF6055"/>
</dbReference>
<feature type="chain" id="PRO_5035446743" evidence="1">
    <location>
        <begin position="21"/>
        <end position="497"/>
    </location>
</feature>
<evidence type="ECO:0000313" key="3">
    <source>
        <dbReference type="Proteomes" id="UP000809789"/>
    </source>
</evidence>
<name>A0A8K0KVB4_9PEZI</name>
<reference evidence="2" key="1">
    <citation type="submission" date="2021-07" db="EMBL/GenBank/DDBJ databases">
        <title>Elsinoe batatas strain:CRI-CJ2 Genome sequencing and assembly.</title>
        <authorList>
            <person name="Huang L."/>
        </authorList>
    </citation>
    <scope>NUCLEOTIDE SEQUENCE</scope>
    <source>
        <strain evidence="2">CRI-CJ2</strain>
    </source>
</reference>